<dbReference type="InterPro" id="IPR007219">
    <property type="entry name" value="XnlR_reg_dom"/>
</dbReference>
<dbReference type="InterPro" id="IPR001138">
    <property type="entry name" value="Zn2Cys6_DnaBD"/>
</dbReference>
<dbReference type="CDD" id="cd12148">
    <property type="entry name" value="fungal_TF_MHR"/>
    <property type="match status" value="1"/>
</dbReference>
<evidence type="ECO:0000256" key="2">
    <source>
        <dbReference type="ARBA" id="ARBA00022723"/>
    </source>
</evidence>
<dbReference type="PROSITE" id="PS00463">
    <property type="entry name" value="ZN2_CY6_FUNGAL_1"/>
    <property type="match status" value="1"/>
</dbReference>
<feature type="region of interest" description="Disordered" evidence="4">
    <location>
        <begin position="95"/>
        <end position="116"/>
    </location>
</feature>
<evidence type="ECO:0000256" key="3">
    <source>
        <dbReference type="ARBA" id="ARBA00023242"/>
    </source>
</evidence>
<dbReference type="Proteomes" id="UP000011761">
    <property type="component" value="Unassembled WGS sequence"/>
</dbReference>
<dbReference type="HOGENOM" id="CLU_004083_7_3_1"/>
<gene>
    <name evidence="6" type="ORF">BAUCODRAFT_124644</name>
</gene>
<dbReference type="GeneID" id="19107898"/>
<protein>
    <recommendedName>
        <fullName evidence="5">Zn(2)-C6 fungal-type domain-containing protein</fullName>
    </recommendedName>
</protein>
<evidence type="ECO:0000259" key="5">
    <source>
        <dbReference type="PROSITE" id="PS50048"/>
    </source>
</evidence>
<keyword evidence="2" id="KW-0479">Metal-binding</keyword>
<keyword evidence="3" id="KW-0539">Nucleus</keyword>
<dbReference type="InterPro" id="IPR050613">
    <property type="entry name" value="Sec_Metabolite_Reg"/>
</dbReference>
<keyword evidence="7" id="KW-1185">Reference proteome</keyword>
<sequence>MSATSSAPSPKPGMACLGCRQRKLKCTREPRGCRNCTKSELPCIYPPPETGAKRKRGPYKKDKPARERHLEQIVKYLEPTNGTYSDLPTHLKVRRSTTGESNDAVSGENSDQEGAFEAGADTSELVKDALIALTTSSVHEMHFHVIESMAGNANGRPTQESSLAVRTTVHPPARILMEYWHLFVERVDPLTKIIHCPTSMKQLIAAADRLQPLESAQETLLFSIYYIAVSTCTADEARRRFHESRTSLLQRYGRAVELSLTNTYGTPTLEILQALVLYMIGIRRQDDAARLSAFFALAVRLAQMMGLNKDPTTSVRPFAAELRRRLWWHICGLESQAAEETTGRKTSIMDDSNVRLPANLNDIDLDPHLARVPLPRSGATDMTFSLIRFENFRYVHSMWALKRRTNPSEPTQRAELESLQRRYQARLKAEYEQYLDKSRPFDFLCLTFAASMMHKAKMMAEYPFGQPPTSEMSPSARHRLLHSSVAIIEATHLHAMDERLRSWHWFFRGYVQWHSMAIVVAELGRSTNVEFSNTAWAVLDPILGDWERMYATKAGEASWEHVNTLIVRAKYQRQQLLSRSIPDIAPTPASQLLNGDGAVQHGVDAASSNLQQAVDIGLAKSSLPVSVSMLQHIPALPFQSGTTSSEDPTLSCAPTAMDFELDFSTLNDCDMIDFQAFDAVFGNAWDLTDPFVNLADAEQTLDGPFQAGSYG</sequence>
<proteinExistence type="predicted"/>
<dbReference type="AlphaFoldDB" id="M2LIA4"/>
<feature type="domain" description="Zn(2)-C6 fungal-type" evidence="5">
    <location>
        <begin position="15"/>
        <end position="45"/>
    </location>
</feature>
<dbReference type="Pfam" id="PF00172">
    <property type="entry name" value="Zn_clus"/>
    <property type="match status" value="1"/>
</dbReference>
<feature type="compositionally biased region" description="Polar residues" evidence="4">
    <location>
        <begin position="96"/>
        <end position="109"/>
    </location>
</feature>
<evidence type="ECO:0000256" key="1">
    <source>
        <dbReference type="ARBA" id="ARBA00004123"/>
    </source>
</evidence>
<dbReference type="KEGG" id="bcom:BAUCODRAFT_124644"/>
<dbReference type="SUPFAM" id="SSF57701">
    <property type="entry name" value="Zn2/Cys6 DNA-binding domain"/>
    <property type="match status" value="1"/>
</dbReference>
<dbReference type="Pfam" id="PF04082">
    <property type="entry name" value="Fungal_trans"/>
    <property type="match status" value="1"/>
</dbReference>
<dbReference type="PANTHER" id="PTHR31001">
    <property type="entry name" value="UNCHARACTERIZED TRANSCRIPTIONAL REGULATORY PROTEIN"/>
    <property type="match status" value="1"/>
</dbReference>
<dbReference type="eggNOG" id="ENOG502SJTI">
    <property type="taxonomic scope" value="Eukaryota"/>
</dbReference>
<feature type="region of interest" description="Disordered" evidence="4">
    <location>
        <begin position="44"/>
        <end position="65"/>
    </location>
</feature>
<dbReference type="GO" id="GO:0008270">
    <property type="term" value="F:zinc ion binding"/>
    <property type="evidence" value="ECO:0007669"/>
    <property type="project" value="InterPro"/>
</dbReference>
<dbReference type="GO" id="GO:0000981">
    <property type="term" value="F:DNA-binding transcription factor activity, RNA polymerase II-specific"/>
    <property type="evidence" value="ECO:0007669"/>
    <property type="project" value="InterPro"/>
</dbReference>
<dbReference type="Gene3D" id="4.10.240.10">
    <property type="entry name" value="Zn(2)-C6 fungal-type DNA-binding domain"/>
    <property type="match status" value="1"/>
</dbReference>
<dbReference type="CDD" id="cd00067">
    <property type="entry name" value="GAL4"/>
    <property type="match status" value="1"/>
</dbReference>
<dbReference type="SMART" id="SM00066">
    <property type="entry name" value="GAL4"/>
    <property type="match status" value="1"/>
</dbReference>
<dbReference type="OMA" id="GYVQWHS"/>
<organism evidence="6 7">
    <name type="scientific">Baudoinia panamericana (strain UAMH 10762)</name>
    <name type="common">Angels' share fungus</name>
    <name type="synonym">Baudoinia compniacensis (strain UAMH 10762)</name>
    <dbReference type="NCBI Taxonomy" id="717646"/>
    <lineage>
        <taxon>Eukaryota</taxon>
        <taxon>Fungi</taxon>
        <taxon>Dikarya</taxon>
        <taxon>Ascomycota</taxon>
        <taxon>Pezizomycotina</taxon>
        <taxon>Dothideomycetes</taxon>
        <taxon>Dothideomycetidae</taxon>
        <taxon>Mycosphaerellales</taxon>
        <taxon>Teratosphaeriaceae</taxon>
        <taxon>Baudoinia</taxon>
    </lineage>
</organism>
<dbReference type="GO" id="GO:0006351">
    <property type="term" value="P:DNA-templated transcription"/>
    <property type="evidence" value="ECO:0007669"/>
    <property type="project" value="InterPro"/>
</dbReference>
<dbReference type="GO" id="GO:0005634">
    <property type="term" value="C:nucleus"/>
    <property type="evidence" value="ECO:0007669"/>
    <property type="project" value="UniProtKB-SubCell"/>
</dbReference>
<dbReference type="SMART" id="SM00906">
    <property type="entry name" value="Fungal_trans"/>
    <property type="match status" value="1"/>
</dbReference>
<dbReference type="PANTHER" id="PTHR31001:SF85">
    <property type="entry name" value="ZN(II)2CYS6 TRANSCRIPTION FACTOR (EUROFUNG)"/>
    <property type="match status" value="1"/>
</dbReference>
<dbReference type="RefSeq" id="XP_007678923.1">
    <property type="nucleotide sequence ID" value="XM_007680733.1"/>
</dbReference>
<dbReference type="OrthoDB" id="424974at2759"/>
<dbReference type="InterPro" id="IPR036864">
    <property type="entry name" value="Zn2-C6_fun-type_DNA-bd_sf"/>
</dbReference>
<reference evidence="6 7" key="1">
    <citation type="journal article" date="2012" name="PLoS Pathog.">
        <title>Diverse lifestyles and strategies of plant pathogenesis encoded in the genomes of eighteen Dothideomycetes fungi.</title>
        <authorList>
            <person name="Ohm R.A."/>
            <person name="Feau N."/>
            <person name="Henrissat B."/>
            <person name="Schoch C.L."/>
            <person name="Horwitz B.A."/>
            <person name="Barry K.W."/>
            <person name="Condon B.J."/>
            <person name="Copeland A.C."/>
            <person name="Dhillon B."/>
            <person name="Glaser F."/>
            <person name="Hesse C.N."/>
            <person name="Kosti I."/>
            <person name="LaButti K."/>
            <person name="Lindquist E.A."/>
            <person name="Lucas S."/>
            <person name="Salamov A.A."/>
            <person name="Bradshaw R.E."/>
            <person name="Ciuffetti L."/>
            <person name="Hamelin R.C."/>
            <person name="Kema G.H.J."/>
            <person name="Lawrence C."/>
            <person name="Scott J.A."/>
            <person name="Spatafora J.W."/>
            <person name="Turgeon B.G."/>
            <person name="de Wit P.J.G.M."/>
            <person name="Zhong S."/>
            <person name="Goodwin S.B."/>
            <person name="Grigoriev I.V."/>
        </authorList>
    </citation>
    <scope>NUCLEOTIDE SEQUENCE [LARGE SCALE GENOMIC DNA]</scope>
    <source>
        <strain evidence="6 7">UAMH 10762</strain>
    </source>
</reference>
<evidence type="ECO:0000313" key="6">
    <source>
        <dbReference type="EMBL" id="EMC93897.1"/>
    </source>
</evidence>
<dbReference type="GO" id="GO:0003677">
    <property type="term" value="F:DNA binding"/>
    <property type="evidence" value="ECO:0007669"/>
    <property type="project" value="InterPro"/>
</dbReference>
<dbReference type="PROSITE" id="PS50048">
    <property type="entry name" value="ZN2_CY6_FUNGAL_2"/>
    <property type="match status" value="1"/>
</dbReference>
<name>M2LIA4_BAUPA</name>
<evidence type="ECO:0000313" key="7">
    <source>
        <dbReference type="Proteomes" id="UP000011761"/>
    </source>
</evidence>
<accession>M2LIA4</accession>
<evidence type="ECO:0000256" key="4">
    <source>
        <dbReference type="SAM" id="MobiDB-lite"/>
    </source>
</evidence>
<comment type="subcellular location">
    <subcellularLocation>
        <location evidence="1">Nucleus</location>
    </subcellularLocation>
</comment>
<dbReference type="EMBL" id="KB445559">
    <property type="protein sequence ID" value="EMC93897.1"/>
    <property type="molecule type" value="Genomic_DNA"/>
</dbReference>